<accession>A0A8X6I5K2</accession>
<gene>
    <name evidence="1" type="ORF">TNCT_130041</name>
</gene>
<comment type="caution">
    <text evidence="1">The sequence shown here is derived from an EMBL/GenBank/DDBJ whole genome shotgun (WGS) entry which is preliminary data.</text>
</comment>
<organism evidence="1 2">
    <name type="scientific">Trichonephila clavata</name>
    <name type="common">Joro spider</name>
    <name type="synonym">Nephila clavata</name>
    <dbReference type="NCBI Taxonomy" id="2740835"/>
    <lineage>
        <taxon>Eukaryota</taxon>
        <taxon>Metazoa</taxon>
        <taxon>Ecdysozoa</taxon>
        <taxon>Arthropoda</taxon>
        <taxon>Chelicerata</taxon>
        <taxon>Arachnida</taxon>
        <taxon>Araneae</taxon>
        <taxon>Araneomorphae</taxon>
        <taxon>Entelegynae</taxon>
        <taxon>Araneoidea</taxon>
        <taxon>Nephilidae</taxon>
        <taxon>Trichonephila</taxon>
    </lineage>
</organism>
<dbReference type="AlphaFoldDB" id="A0A8X6I5K2"/>
<evidence type="ECO:0000313" key="2">
    <source>
        <dbReference type="Proteomes" id="UP000887116"/>
    </source>
</evidence>
<protein>
    <submittedName>
        <fullName evidence="1">Uncharacterized protein</fullName>
    </submittedName>
</protein>
<dbReference type="Proteomes" id="UP000887116">
    <property type="component" value="Unassembled WGS sequence"/>
</dbReference>
<name>A0A8X6I5K2_TRICU</name>
<sequence length="133" mass="15420">MDPPMEMPEVDEMEERTLEQACLHLSHLWCEARKRENSLNFFRKSLETATEPPCLREEQIEKFRQEIPVLEDELQTLLGEIALVTCPIVNCPTHTFRIDQNAETNTAIASKVKPKEDIVKVVIMTLLKIMKNQ</sequence>
<dbReference type="EMBL" id="BMAO01033232">
    <property type="protein sequence ID" value="GFQ87992.1"/>
    <property type="molecule type" value="Genomic_DNA"/>
</dbReference>
<evidence type="ECO:0000313" key="1">
    <source>
        <dbReference type="EMBL" id="GFQ87992.1"/>
    </source>
</evidence>
<proteinExistence type="predicted"/>
<keyword evidence="2" id="KW-1185">Reference proteome</keyword>
<reference evidence="1" key="1">
    <citation type="submission" date="2020-07" db="EMBL/GenBank/DDBJ databases">
        <title>Multicomponent nature underlies the extraordinary mechanical properties of spider dragline silk.</title>
        <authorList>
            <person name="Kono N."/>
            <person name="Nakamura H."/>
            <person name="Mori M."/>
            <person name="Yoshida Y."/>
            <person name="Ohtoshi R."/>
            <person name="Malay A.D."/>
            <person name="Moran D.A.P."/>
            <person name="Tomita M."/>
            <person name="Numata K."/>
            <person name="Arakawa K."/>
        </authorList>
    </citation>
    <scope>NUCLEOTIDE SEQUENCE</scope>
</reference>